<gene>
    <name evidence="2" type="ORF">S01H1_66978</name>
</gene>
<dbReference type="EMBL" id="BARS01044315">
    <property type="protein sequence ID" value="GAG34889.1"/>
    <property type="molecule type" value="Genomic_DNA"/>
</dbReference>
<keyword evidence="1" id="KW-0175">Coiled coil</keyword>
<proteinExistence type="predicted"/>
<evidence type="ECO:0000256" key="1">
    <source>
        <dbReference type="SAM" id="Coils"/>
    </source>
</evidence>
<feature type="non-terminal residue" evidence="2">
    <location>
        <position position="1"/>
    </location>
</feature>
<reference evidence="2" key="1">
    <citation type="journal article" date="2014" name="Front. Microbiol.">
        <title>High frequency of phylogenetically diverse reductive dehalogenase-homologous genes in deep subseafloor sedimentary metagenomes.</title>
        <authorList>
            <person name="Kawai M."/>
            <person name="Futagami T."/>
            <person name="Toyoda A."/>
            <person name="Takaki Y."/>
            <person name="Nishi S."/>
            <person name="Hori S."/>
            <person name="Arai W."/>
            <person name="Tsubouchi T."/>
            <person name="Morono Y."/>
            <person name="Uchiyama I."/>
            <person name="Ito T."/>
            <person name="Fujiyama A."/>
            <person name="Inagaki F."/>
            <person name="Takami H."/>
        </authorList>
    </citation>
    <scope>NUCLEOTIDE SEQUENCE</scope>
    <source>
        <strain evidence="2">Expedition CK06-06</strain>
    </source>
</reference>
<organism evidence="2">
    <name type="scientific">marine sediment metagenome</name>
    <dbReference type="NCBI Taxonomy" id="412755"/>
    <lineage>
        <taxon>unclassified sequences</taxon>
        <taxon>metagenomes</taxon>
        <taxon>ecological metagenomes</taxon>
    </lineage>
</organism>
<feature type="coiled-coil region" evidence="1">
    <location>
        <begin position="141"/>
        <end position="246"/>
    </location>
</feature>
<feature type="non-terminal residue" evidence="2">
    <location>
        <position position="249"/>
    </location>
</feature>
<dbReference type="Gene3D" id="3.40.50.300">
    <property type="entry name" value="P-loop containing nucleotide triphosphate hydrolases"/>
    <property type="match status" value="1"/>
</dbReference>
<comment type="caution">
    <text evidence="2">The sequence shown here is derived from an EMBL/GenBank/DDBJ whole genome shotgun (WGS) entry which is preliminary data.</text>
</comment>
<protein>
    <submittedName>
        <fullName evidence="2">Uncharacterized protein</fullName>
    </submittedName>
</protein>
<name>X0WV79_9ZZZZ</name>
<dbReference type="InterPro" id="IPR027417">
    <property type="entry name" value="P-loop_NTPase"/>
</dbReference>
<sequence>SVKKKVKDCVSWGSDRQYETLVEFEEKGKTYSLYKDFEKGVVSFIGHNTGEKFDTSKRVSGKMKDLLGTDSDEFFSLTSCIYQDQVKEISSGKKQISDSLEEVVTGGKEGILASQAMKKLDDKISEMRKGLDRPAKINGSLASLTRQLENRLREYTDIENEVSKVEAQKIELVEVNKQLAQVKEQYENAKALLGKNDQRKKIEASIKDLKQKYDEVKELLDGINRLMTKLERAEEALRSIEGLEDEQQV</sequence>
<evidence type="ECO:0000313" key="2">
    <source>
        <dbReference type="EMBL" id="GAG34889.1"/>
    </source>
</evidence>
<accession>X0WV79</accession>
<dbReference type="AlphaFoldDB" id="X0WV79"/>